<evidence type="ECO:0000313" key="1">
    <source>
        <dbReference type="EMBL" id="KAA8575613.1"/>
    </source>
</evidence>
<accession>A0A5M9K4L0</accession>
<name>A0A5M9K4L0_MONFR</name>
<gene>
    <name evidence="1" type="ORF">EYC84_004740</name>
</gene>
<evidence type="ECO:0000313" key="2">
    <source>
        <dbReference type="Proteomes" id="UP000322873"/>
    </source>
</evidence>
<comment type="caution">
    <text evidence="1">The sequence shown here is derived from an EMBL/GenBank/DDBJ whole genome shotgun (WGS) entry which is preliminary data.</text>
</comment>
<dbReference type="EMBL" id="VICG01000002">
    <property type="protein sequence ID" value="KAA8575613.1"/>
    <property type="molecule type" value="Genomic_DNA"/>
</dbReference>
<proteinExistence type="predicted"/>
<sequence length="124" mass="14204">MFGCRSEIFHLFPSQLITRIMDGWYTEHGVHGERDKELDIGVKLQETLRLYADATLSAHADSVNTVEMAKISRGAPGGKLKMTLGLPVYVFNQFSHPRHQRFRTYDYNVIFDSANLPSFELAKR</sequence>
<dbReference type="AlphaFoldDB" id="A0A5M9K4L0"/>
<keyword evidence="2" id="KW-1185">Reference proteome</keyword>
<protein>
    <submittedName>
        <fullName evidence="1">Uncharacterized protein</fullName>
    </submittedName>
</protein>
<organism evidence="1 2">
    <name type="scientific">Monilinia fructicola</name>
    <name type="common">Brown rot fungus</name>
    <name type="synonym">Ciboria fructicola</name>
    <dbReference type="NCBI Taxonomy" id="38448"/>
    <lineage>
        <taxon>Eukaryota</taxon>
        <taxon>Fungi</taxon>
        <taxon>Dikarya</taxon>
        <taxon>Ascomycota</taxon>
        <taxon>Pezizomycotina</taxon>
        <taxon>Leotiomycetes</taxon>
        <taxon>Helotiales</taxon>
        <taxon>Sclerotiniaceae</taxon>
        <taxon>Monilinia</taxon>
    </lineage>
</organism>
<dbReference type="Proteomes" id="UP000322873">
    <property type="component" value="Unassembled WGS sequence"/>
</dbReference>
<reference evidence="1 2" key="1">
    <citation type="submission" date="2019-06" db="EMBL/GenBank/DDBJ databases">
        <title>Genome Sequence of the Brown Rot Fungal Pathogen Monilinia fructicola.</title>
        <authorList>
            <person name="De Miccolis Angelini R.M."/>
            <person name="Landi L."/>
            <person name="Abate D."/>
            <person name="Pollastro S."/>
            <person name="Romanazzi G."/>
            <person name="Faretra F."/>
        </authorList>
    </citation>
    <scope>NUCLEOTIDE SEQUENCE [LARGE SCALE GENOMIC DNA]</scope>
    <source>
        <strain evidence="1 2">Mfrc123</strain>
    </source>
</reference>